<dbReference type="EMBL" id="JAENHP010000001">
    <property type="protein sequence ID" value="MBM2614957.1"/>
    <property type="molecule type" value="Genomic_DNA"/>
</dbReference>
<keyword evidence="3" id="KW-1185">Reference proteome</keyword>
<dbReference type="Pfam" id="PF13466">
    <property type="entry name" value="STAS_2"/>
    <property type="match status" value="1"/>
</dbReference>
<evidence type="ECO:0000313" key="3">
    <source>
        <dbReference type="Proteomes" id="UP000632138"/>
    </source>
</evidence>
<comment type="caution">
    <text evidence="2">The sequence shown here is derived from an EMBL/GenBank/DDBJ whole genome shotgun (WGS) entry which is preliminary data.</text>
</comment>
<reference evidence="2 3" key="1">
    <citation type="submission" date="2021-01" db="EMBL/GenBank/DDBJ databases">
        <title>Actinoplanes sp. nov. LDG1-06 isolated from lichen.</title>
        <authorList>
            <person name="Saeng-In P."/>
            <person name="Phongsopitanun W."/>
            <person name="Kanchanasin P."/>
            <person name="Yuki M."/>
            <person name="Kudo T."/>
            <person name="Ohkuma M."/>
            <person name="Tanasupawat S."/>
        </authorList>
    </citation>
    <scope>NUCLEOTIDE SEQUENCE [LARGE SCALE GENOMIC DNA]</scope>
    <source>
        <strain evidence="2 3">LDG1-06</strain>
    </source>
</reference>
<dbReference type="PANTHER" id="PTHR33495">
    <property type="entry name" value="ANTI-SIGMA FACTOR ANTAGONIST TM_1081-RELATED-RELATED"/>
    <property type="match status" value="1"/>
</dbReference>
<evidence type="ECO:0000259" key="1">
    <source>
        <dbReference type="PROSITE" id="PS50801"/>
    </source>
</evidence>
<dbReference type="Proteomes" id="UP000632138">
    <property type="component" value="Unassembled WGS sequence"/>
</dbReference>
<sequence length="86" mass="9616">MTTLHVRGEVDLTNRQAFEVAIERRLDTGGDLAINLSQLTFIDAAGLRALARAAGRQNGRGRQFRLDHPSSHLRRLLVLVGLEHYL</sequence>
<dbReference type="InterPro" id="IPR058548">
    <property type="entry name" value="MlaB-like_STAS"/>
</dbReference>
<accession>A0ABS2A582</accession>
<gene>
    <name evidence="2" type="ORF">JIG36_05210</name>
</gene>
<dbReference type="InterPro" id="IPR036513">
    <property type="entry name" value="STAS_dom_sf"/>
</dbReference>
<dbReference type="PANTHER" id="PTHR33495:SF2">
    <property type="entry name" value="ANTI-SIGMA FACTOR ANTAGONIST TM_1081-RELATED"/>
    <property type="match status" value="1"/>
</dbReference>
<dbReference type="Gene3D" id="3.30.750.24">
    <property type="entry name" value="STAS domain"/>
    <property type="match status" value="1"/>
</dbReference>
<dbReference type="InterPro" id="IPR002645">
    <property type="entry name" value="STAS_dom"/>
</dbReference>
<dbReference type="PROSITE" id="PS50801">
    <property type="entry name" value="STAS"/>
    <property type="match status" value="1"/>
</dbReference>
<protein>
    <submittedName>
        <fullName evidence="2">STAS domain-containing protein</fullName>
    </submittedName>
</protein>
<dbReference type="RefSeq" id="WP_203374800.1">
    <property type="nucleotide sequence ID" value="NZ_JAENHP010000001.1"/>
</dbReference>
<dbReference type="SUPFAM" id="SSF52091">
    <property type="entry name" value="SpoIIaa-like"/>
    <property type="match status" value="1"/>
</dbReference>
<proteinExistence type="predicted"/>
<feature type="domain" description="STAS" evidence="1">
    <location>
        <begin position="1"/>
        <end position="86"/>
    </location>
</feature>
<name>A0ABS2A582_9ACTN</name>
<organism evidence="2 3">
    <name type="scientific">Paractinoplanes ovalisporus</name>
    <dbReference type="NCBI Taxonomy" id="2810368"/>
    <lineage>
        <taxon>Bacteria</taxon>
        <taxon>Bacillati</taxon>
        <taxon>Actinomycetota</taxon>
        <taxon>Actinomycetes</taxon>
        <taxon>Micromonosporales</taxon>
        <taxon>Micromonosporaceae</taxon>
        <taxon>Paractinoplanes</taxon>
    </lineage>
</organism>
<evidence type="ECO:0000313" key="2">
    <source>
        <dbReference type="EMBL" id="MBM2614957.1"/>
    </source>
</evidence>